<comment type="subcellular location">
    <subcellularLocation>
        <location evidence="1">Nucleus</location>
    </subcellularLocation>
</comment>
<reference evidence="7" key="2">
    <citation type="submission" date="2020-08" db="EMBL/GenBank/DDBJ databases">
        <title>Plant Genome Project.</title>
        <authorList>
            <person name="Zhang R.-G."/>
        </authorList>
    </citation>
    <scope>NUCLEOTIDE SEQUENCE</scope>
    <source>
        <strain evidence="7">Huo1</strain>
        <tissue evidence="7">Leaf</tissue>
    </source>
</reference>
<sequence>MIRKMSYYRQSLSKAIPELKWQGGAQKRRSEELRWKPEDVYVCKDRLRVSQNPKSTTAILVQPIRRMKKKKKQNPAAEIDSNLTSSIHSQSEFFDHLIELIPARFYVSADDDSKPWYQGLSKAAKASLRLKTKENLKLARRNRFDPDAEPSSTAKLVQGEDGENPSKEIDADDREKKSVTYEELREKLRRKIEALKGNRGEKRTDERKMRNEWNKRNRENDGNVDGGDDNDDDGDGEEIIEYGKVKLGDEGEGRNSNKRKLSKAQELERAKKKEVMKENPSVAEKETWKSAVSRAMGVKVHDDAKLIKGSMKREKKRKEKNAEKWKERVGTVEKMKVERQKKRRDNIVGRINDKKARKIAKREKKLMRPGFEGRKEGFITKE</sequence>
<feature type="region of interest" description="Disordered" evidence="4">
    <location>
        <begin position="195"/>
        <end position="288"/>
    </location>
</feature>
<evidence type="ECO:0000313" key="8">
    <source>
        <dbReference type="Proteomes" id="UP000298416"/>
    </source>
</evidence>
<feature type="compositionally biased region" description="Basic and acidic residues" evidence="4">
    <location>
        <begin position="164"/>
        <end position="180"/>
    </location>
</feature>
<comment type="caution">
    <text evidence="7">The sequence shown here is derived from an EMBL/GenBank/DDBJ whole genome shotgun (WGS) entry which is preliminary data.</text>
</comment>
<organism evidence="7">
    <name type="scientific">Salvia splendens</name>
    <name type="common">Scarlet sage</name>
    <dbReference type="NCBI Taxonomy" id="180675"/>
    <lineage>
        <taxon>Eukaryota</taxon>
        <taxon>Viridiplantae</taxon>
        <taxon>Streptophyta</taxon>
        <taxon>Embryophyta</taxon>
        <taxon>Tracheophyta</taxon>
        <taxon>Spermatophyta</taxon>
        <taxon>Magnoliopsida</taxon>
        <taxon>eudicotyledons</taxon>
        <taxon>Gunneridae</taxon>
        <taxon>Pentapetalae</taxon>
        <taxon>asterids</taxon>
        <taxon>lamiids</taxon>
        <taxon>Lamiales</taxon>
        <taxon>Lamiaceae</taxon>
        <taxon>Nepetoideae</taxon>
        <taxon>Mentheae</taxon>
        <taxon>Salviinae</taxon>
        <taxon>Salvia</taxon>
        <taxon>Salvia subgen. Calosphace</taxon>
        <taxon>core Calosphace</taxon>
    </lineage>
</organism>
<gene>
    <name evidence="7" type="ORF">SASPL_150430</name>
</gene>
<dbReference type="InterPro" id="IPR029188">
    <property type="entry name" value="Rrp14_N"/>
</dbReference>
<evidence type="ECO:0008006" key="9">
    <source>
        <dbReference type="Google" id="ProtNLM"/>
    </source>
</evidence>
<dbReference type="Pfam" id="PF15459">
    <property type="entry name" value="RRP14"/>
    <property type="match status" value="1"/>
</dbReference>
<evidence type="ECO:0000313" key="7">
    <source>
        <dbReference type="EMBL" id="KAG6388993.1"/>
    </source>
</evidence>
<feature type="region of interest" description="Disordered" evidence="4">
    <location>
        <begin position="141"/>
        <end position="180"/>
    </location>
</feature>
<dbReference type="AlphaFoldDB" id="A0A8X8Z2G7"/>
<keyword evidence="8" id="KW-1185">Reference proteome</keyword>
<evidence type="ECO:0000256" key="2">
    <source>
        <dbReference type="ARBA" id="ARBA00005904"/>
    </source>
</evidence>
<dbReference type="Pfam" id="PF04935">
    <property type="entry name" value="SURF6"/>
    <property type="match status" value="1"/>
</dbReference>
<feature type="compositionally biased region" description="Basic and acidic residues" evidence="4">
    <location>
        <begin position="241"/>
        <end position="255"/>
    </location>
</feature>
<name>A0A8X8Z2G7_SALSN</name>
<evidence type="ECO:0000256" key="3">
    <source>
        <dbReference type="ARBA" id="ARBA00023242"/>
    </source>
</evidence>
<feature type="region of interest" description="Disordered" evidence="4">
    <location>
        <begin position="303"/>
        <end position="326"/>
    </location>
</feature>
<dbReference type="GO" id="GO:0005730">
    <property type="term" value="C:nucleolus"/>
    <property type="evidence" value="ECO:0007669"/>
    <property type="project" value="TreeGrafter"/>
</dbReference>
<dbReference type="GO" id="GO:0003723">
    <property type="term" value="F:RNA binding"/>
    <property type="evidence" value="ECO:0007669"/>
    <property type="project" value="TreeGrafter"/>
</dbReference>
<reference evidence="7" key="1">
    <citation type="submission" date="2018-01" db="EMBL/GenBank/DDBJ databases">
        <authorList>
            <person name="Mao J.F."/>
        </authorList>
    </citation>
    <scope>NUCLEOTIDE SEQUENCE</scope>
    <source>
        <strain evidence="7">Huo1</strain>
        <tissue evidence="7">Leaf</tissue>
    </source>
</reference>
<accession>A0A8X8Z2G7</accession>
<keyword evidence="3" id="KW-0539">Nucleus</keyword>
<feature type="domain" description="Ribosomal RNA-processing protein 14/surfeit locus protein 6 C-terminal" evidence="5">
    <location>
        <begin position="184"/>
        <end position="358"/>
    </location>
</feature>
<feature type="compositionally biased region" description="Acidic residues" evidence="4">
    <location>
        <begin position="226"/>
        <end position="240"/>
    </location>
</feature>
<dbReference type="PANTHER" id="PTHR14369:SF0">
    <property type="entry name" value="SURFEIT LOCUS PROTEIN 6"/>
    <property type="match status" value="1"/>
</dbReference>
<evidence type="ECO:0000259" key="5">
    <source>
        <dbReference type="Pfam" id="PF04935"/>
    </source>
</evidence>
<feature type="compositionally biased region" description="Basic and acidic residues" evidence="4">
    <location>
        <begin position="195"/>
        <end position="221"/>
    </location>
</feature>
<dbReference type="InterPro" id="IPR007019">
    <property type="entry name" value="SURF6"/>
</dbReference>
<proteinExistence type="inferred from homology"/>
<feature type="domain" description="Ribosomal RNA-processing protein 14 N-terminal" evidence="6">
    <location>
        <begin position="86"/>
        <end position="147"/>
    </location>
</feature>
<evidence type="ECO:0000256" key="1">
    <source>
        <dbReference type="ARBA" id="ARBA00004123"/>
    </source>
</evidence>
<dbReference type="PANTHER" id="PTHR14369">
    <property type="entry name" value="SURFEIT LOCUS PROTEIN 6"/>
    <property type="match status" value="1"/>
</dbReference>
<dbReference type="GO" id="GO:0042274">
    <property type="term" value="P:ribosomal small subunit biogenesis"/>
    <property type="evidence" value="ECO:0007669"/>
    <property type="project" value="TreeGrafter"/>
</dbReference>
<dbReference type="Proteomes" id="UP000298416">
    <property type="component" value="Unassembled WGS sequence"/>
</dbReference>
<protein>
    <recommendedName>
        <fullName evidence="9">Ribosomal RNA-processing protein 14/surfeit locus protein 6 C-terminal domain-containing protein</fullName>
    </recommendedName>
</protein>
<dbReference type="InterPro" id="IPR029190">
    <property type="entry name" value="Rrp14/SURF6_C"/>
</dbReference>
<dbReference type="GO" id="GO:0042273">
    <property type="term" value="P:ribosomal large subunit biogenesis"/>
    <property type="evidence" value="ECO:0007669"/>
    <property type="project" value="TreeGrafter"/>
</dbReference>
<dbReference type="EMBL" id="PNBA02000020">
    <property type="protein sequence ID" value="KAG6388993.1"/>
    <property type="molecule type" value="Genomic_DNA"/>
</dbReference>
<feature type="compositionally biased region" description="Basic and acidic residues" evidence="4">
    <location>
        <begin position="263"/>
        <end position="288"/>
    </location>
</feature>
<dbReference type="GO" id="GO:0003677">
    <property type="term" value="F:DNA binding"/>
    <property type="evidence" value="ECO:0007669"/>
    <property type="project" value="TreeGrafter"/>
</dbReference>
<comment type="similarity">
    <text evidence="2">Belongs to the SURF6 family.</text>
</comment>
<evidence type="ECO:0000256" key="4">
    <source>
        <dbReference type="SAM" id="MobiDB-lite"/>
    </source>
</evidence>
<evidence type="ECO:0000259" key="6">
    <source>
        <dbReference type="Pfam" id="PF15459"/>
    </source>
</evidence>